<keyword evidence="1" id="KW-0472">Membrane</keyword>
<dbReference type="Proteomes" id="UP000189670">
    <property type="component" value="Unassembled WGS sequence"/>
</dbReference>
<feature type="transmembrane region" description="Helical" evidence="1">
    <location>
        <begin position="175"/>
        <end position="201"/>
    </location>
</feature>
<feature type="transmembrane region" description="Helical" evidence="1">
    <location>
        <begin position="86"/>
        <end position="112"/>
    </location>
</feature>
<dbReference type="AlphaFoldDB" id="A0A1V1P7I4"/>
<reference evidence="3" key="1">
    <citation type="submission" date="2012-11" db="EMBL/GenBank/DDBJ databases">
        <authorList>
            <person name="Lucero-Rivera Y.E."/>
            <person name="Tovar-Ramirez D."/>
        </authorList>
    </citation>
    <scope>NUCLEOTIDE SEQUENCE [LARGE SCALE GENOMIC DNA]</scope>
    <source>
        <strain evidence="3">Araruama</strain>
    </source>
</reference>
<gene>
    <name evidence="2" type="ORF">OMM_02999</name>
</gene>
<name>A0A1V1P7I4_9BACT</name>
<feature type="transmembrane region" description="Helical" evidence="1">
    <location>
        <begin position="213"/>
        <end position="231"/>
    </location>
</feature>
<keyword evidence="1" id="KW-0812">Transmembrane</keyword>
<evidence type="ECO:0000313" key="3">
    <source>
        <dbReference type="Proteomes" id="UP000189670"/>
    </source>
</evidence>
<feature type="transmembrane region" description="Helical" evidence="1">
    <location>
        <begin position="251"/>
        <end position="270"/>
    </location>
</feature>
<feature type="transmembrane region" description="Helical" evidence="1">
    <location>
        <begin position="310"/>
        <end position="330"/>
    </location>
</feature>
<sequence length="331" mass="39252">MRVKNENLHAIITSSYLHVILTISILLVISYYPIFHADFIWDDDMVLLQNPLMRSFSGLQKIWFSTQVIDYYPLTYSSFWIEYQLWGFWATGYHCVNLLLHAINALLLFVIFRQLKIPFPGFAAILFAIHPINVQSVAWITERKNVLCMFFFGLCVWQFLTFETNQRLKHYWLSLLFFVFSLLSKSAVIMFPLLIWCYHFWQKKRFLRRDFLLSMPFFYVSAIMGCISLWFQTYRAIGETIVRNDSIISRWVNGVFALGFYVQKSLFPINQSFVYPINDTQFPLHMTLPGLIIIIVFVIYCIFKRSYGGMFGFGVIFFCCFQSWVLWISIL</sequence>
<keyword evidence="1" id="KW-1133">Transmembrane helix</keyword>
<feature type="transmembrane region" description="Helical" evidence="1">
    <location>
        <begin position="146"/>
        <end position="163"/>
    </location>
</feature>
<feature type="transmembrane region" description="Helical" evidence="1">
    <location>
        <begin position="282"/>
        <end position="303"/>
    </location>
</feature>
<protein>
    <submittedName>
        <fullName evidence="2">Uncharacterized protein</fullName>
    </submittedName>
</protein>
<evidence type="ECO:0000256" key="1">
    <source>
        <dbReference type="SAM" id="Phobius"/>
    </source>
</evidence>
<feature type="transmembrane region" description="Helical" evidence="1">
    <location>
        <begin position="119"/>
        <end position="140"/>
    </location>
</feature>
<evidence type="ECO:0000313" key="2">
    <source>
        <dbReference type="EMBL" id="ETR70770.1"/>
    </source>
</evidence>
<dbReference type="PANTHER" id="PTHR44395:SF1">
    <property type="entry name" value="PROTEIN O-MANNOSYL-TRANSFERASE TMTC3"/>
    <property type="match status" value="1"/>
</dbReference>
<organism evidence="2 3">
    <name type="scientific">Candidatus Magnetoglobus multicellularis str. Araruama</name>
    <dbReference type="NCBI Taxonomy" id="890399"/>
    <lineage>
        <taxon>Bacteria</taxon>
        <taxon>Pseudomonadati</taxon>
        <taxon>Thermodesulfobacteriota</taxon>
        <taxon>Desulfobacteria</taxon>
        <taxon>Desulfobacterales</taxon>
        <taxon>Desulfobacteraceae</taxon>
        <taxon>Candidatus Magnetoglobus</taxon>
    </lineage>
</organism>
<proteinExistence type="predicted"/>
<dbReference type="EMBL" id="ATBP01000372">
    <property type="protein sequence ID" value="ETR70770.1"/>
    <property type="molecule type" value="Genomic_DNA"/>
</dbReference>
<dbReference type="PANTHER" id="PTHR44395">
    <property type="match status" value="1"/>
</dbReference>
<accession>A0A1V1P7I4</accession>
<feature type="transmembrane region" description="Helical" evidence="1">
    <location>
        <begin position="12"/>
        <end position="34"/>
    </location>
</feature>
<comment type="caution">
    <text evidence="2">The sequence shown here is derived from an EMBL/GenBank/DDBJ whole genome shotgun (WGS) entry which is preliminary data.</text>
</comment>